<reference evidence="1" key="1">
    <citation type="submission" date="2021-05" db="EMBL/GenBank/DDBJ databases">
        <authorList>
            <person name="Scholz U."/>
            <person name="Mascher M."/>
            <person name="Fiebig A."/>
        </authorList>
    </citation>
    <scope>NUCLEOTIDE SEQUENCE [LARGE SCALE GENOMIC DNA]</scope>
</reference>
<reference evidence="1" key="2">
    <citation type="submission" date="2025-09" db="UniProtKB">
        <authorList>
            <consortium name="EnsemblPlants"/>
        </authorList>
    </citation>
    <scope>IDENTIFICATION</scope>
</reference>
<keyword evidence="2" id="KW-1185">Reference proteome</keyword>
<organism evidence="1 2">
    <name type="scientific">Avena sativa</name>
    <name type="common">Oat</name>
    <dbReference type="NCBI Taxonomy" id="4498"/>
    <lineage>
        <taxon>Eukaryota</taxon>
        <taxon>Viridiplantae</taxon>
        <taxon>Streptophyta</taxon>
        <taxon>Embryophyta</taxon>
        <taxon>Tracheophyta</taxon>
        <taxon>Spermatophyta</taxon>
        <taxon>Magnoliopsida</taxon>
        <taxon>Liliopsida</taxon>
        <taxon>Poales</taxon>
        <taxon>Poaceae</taxon>
        <taxon>BOP clade</taxon>
        <taxon>Pooideae</taxon>
        <taxon>Poodae</taxon>
        <taxon>Poeae</taxon>
        <taxon>Poeae Chloroplast Group 1 (Aveneae type)</taxon>
        <taxon>Aveninae</taxon>
        <taxon>Avena</taxon>
    </lineage>
</organism>
<evidence type="ECO:0000313" key="2">
    <source>
        <dbReference type="Proteomes" id="UP001732700"/>
    </source>
</evidence>
<protein>
    <submittedName>
        <fullName evidence="1">Uncharacterized protein</fullName>
    </submittedName>
</protein>
<proteinExistence type="predicted"/>
<evidence type="ECO:0000313" key="1">
    <source>
        <dbReference type="EnsemblPlants" id="AVESA.00010b.r2.1AG0033970.1.CDS"/>
    </source>
</evidence>
<dbReference type="EnsemblPlants" id="AVESA.00010b.r2.1AG0033970.1">
    <property type="protein sequence ID" value="AVESA.00010b.r2.1AG0033970.1.CDS"/>
    <property type="gene ID" value="AVESA.00010b.r2.1AG0033970"/>
</dbReference>
<accession>A0ACD5TD69</accession>
<name>A0ACD5TD69_AVESA</name>
<dbReference type="Proteomes" id="UP001732700">
    <property type="component" value="Chromosome 1A"/>
</dbReference>
<sequence>MAALRVAARRFVSGGGGQTPAVAVAVGQAQRRLFPRLFQVDRARSTTSSAATANSNAAAGRGLDGDGQERILKEIHNMREQLYDLTSEAERTYEISGKAGREVARLRQELAAQVEPRSNDRTWRVLRGKSIFERYGGTAAFMFTFYVLAGMAMGSIVELGPEEKRWIKKKRSEARKKGGGLDTMSL</sequence>